<dbReference type="InterPro" id="IPR001119">
    <property type="entry name" value="SLH_dom"/>
</dbReference>
<keyword evidence="1" id="KW-0732">Signal</keyword>
<accession>A0ABQ0SU87</accession>
<name>A0ABQ0SU87_9BACL</name>
<proteinExistence type="predicted"/>
<dbReference type="Pfam" id="PF16244">
    <property type="entry name" value="DUF4901"/>
    <property type="match status" value="2"/>
</dbReference>
<reference evidence="3 4" key="1">
    <citation type="submission" date="2019-06" db="EMBL/GenBank/DDBJ databases">
        <title>Whole genome shotgun sequence of Brevibacillus agri NBRC 15538.</title>
        <authorList>
            <person name="Hosoyama A."/>
            <person name="Uohara A."/>
            <person name="Ohji S."/>
            <person name="Ichikawa N."/>
        </authorList>
    </citation>
    <scope>NUCLEOTIDE SEQUENCE [LARGE SCALE GENOMIC DNA]</scope>
    <source>
        <strain evidence="3 4">NBRC 15538</strain>
    </source>
</reference>
<dbReference type="Proteomes" id="UP000317180">
    <property type="component" value="Unassembled WGS sequence"/>
</dbReference>
<sequence>MLRGTKSWGLAMAMSSSLLLTTLFANAGTIGGAPLVYAAEQPTAKTLTQEEALKQAQKWVAVPADYRLLRARYVGANEAYSTAPIWRVVWEKANEASLSVTIDAVSGKLLDYSKYGENESGGGSAQISREQAEKAATAFLERVTTADERARLSKANEYVPPNQPMFRGEQREFVTFTRVENEIPFLENGFRFIVDHNGEVMSFSREWYEGKLPDAAKVIDSAEAAKKWDEQAAPTLLFSDMSVFGRSQRLAPFQLAYKYEADDPQFVDAATGQLLNALGKEASAKNIEPLGNTHAKAEEKPLISKEEAQRIAEQYIKKLPGSYRSEGSNGGGTSSGVDGVEVRRWSFSFTPLQGNGSGEEQTELSINDRGELVEYSVNENARFQRSGQKWEKAVTWEQAEASALKLVRTLYADRLGDIYLVKQSPSKETLQSMQEKGLPYEITFGWLQDGIPIEYAQFAVEVNPETGVAETLDNRSRWDGTPFVGAVGKDIVDRAAAKKAEQKQKTLQLTYYLPQEEPFPVPPQPREPILVYRYVGDAGVVLAETGEWLSFAEAKKQQKPSDIEGHPQQAALELALRMNWLSAEDGKLEPDKAVTRGELIQMIGRLTNRIEFNYLRPRFSSDEQQKPYPFADVDVKHPNYAAIQKGLQYGLIPKTGQTFAPDRTATRADAADIVARLLGYGDVLDKPEFFTVPYQDVPKKQVPAVALATAHGLLKGKSAASFAPEGTVSRGDVAEVMQALYELKKTKQ</sequence>
<keyword evidence="4" id="KW-1185">Reference proteome</keyword>
<dbReference type="InterPro" id="IPR032599">
    <property type="entry name" value="YcdB/YcdC_rep_domain"/>
</dbReference>
<evidence type="ECO:0000313" key="4">
    <source>
        <dbReference type="Proteomes" id="UP000317180"/>
    </source>
</evidence>
<dbReference type="PROSITE" id="PS51272">
    <property type="entry name" value="SLH"/>
    <property type="match status" value="1"/>
</dbReference>
<dbReference type="RefSeq" id="WP_242507465.1">
    <property type="nucleotide sequence ID" value="NZ_BJOD01000039.1"/>
</dbReference>
<protein>
    <recommendedName>
        <fullName evidence="2">SLH domain-containing protein</fullName>
    </recommendedName>
</protein>
<organism evidence="3 4">
    <name type="scientific">Brevibacillus agri</name>
    <dbReference type="NCBI Taxonomy" id="51101"/>
    <lineage>
        <taxon>Bacteria</taxon>
        <taxon>Bacillati</taxon>
        <taxon>Bacillota</taxon>
        <taxon>Bacilli</taxon>
        <taxon>Bacillales</taxon>
        <taxon>Paenibacillaceae</taxon>
        <taxon>Brevibacillus</taxon>
    </lineage>
</organism>
<gene>
    <name evidence="3" type="ORF">BAG01nite_34380</name>
</gene>
<feature type="signal peptide" evidence="1">
    <location>
        <begin position="1"/>
        <end position="27"/>
    </location>
</feature>
<feature type="chain" id="PRO_5046107518" description="SLH domain-containing protein" evidence="1">
    <location>
        <begin position="28"/>
        <end position="748"/>
    </location>
</feature>
<evidence type="ECO:0000313" key="3">
    <source>
        <dbReference type="EMBL" id="GED27336.1"/>
    </source>
</evidence>
<evidence type="ECO:0000259" key="2">
    <source>
        <dbReference type="PROSITE" id="PS51272"/>
    </source>
</evidence>
<dbReference type="GeneID" id="82810383"/>
<comment type="caution">
    <text evidence="3">The sequence shown here is derived from an EMBL/GenBank/DDBJ whole genome shotgun (WGS) entry which is preliminary data.</text>
</comment>
<feature type="domain" description="SLH" evidence="2">
    <location>
        <begin position="626"/>
        <end position="688"/>
    </location>
</feature>
<evidence type="ECO:0000256" key="1">
    <source>
        <dbReference type="SAM" id="SignalP"/>
    </source>
</evidence>
<dbReference type="EMBL" id="BJOD01000039">
    <property type="protein sequence ID" value="GED27336.1"/>
    <property type="molecule type" value="Genomic_DNA"/>
</dbReference>
<dbReference type="Pfam" id="PF00395">
    <property type="entry name" value="SLH"/>
    <property type="match status" value="2"/>
</dbReference>